<evidence type="ECO:0000256" key="9">
    <source>
        <dbReference type="ARBA" id="ARBA00023065"/>
    </source>
</evidence>
<keyword evidence="10 14" id="KW-0472">Membrane</keyword>
<evidence type="ECO:0000256" key="7">
    <source>
        <dbReference type="ARBA" id="ARBA00022989"/>
    </source>
</evidence>
<dbReference type="PROSITE" id="PS50283">
    <property type="entry name" value="NA_SOLUT_SYMP_3"/>
    <property type="match status" value="1"/>
</dbReference>
<gene>
    <name evidence="15" type="ORF">ASJ83_06610</name>
</gene>
<organism evidence="15 16">
    <name type="scientific">Methanocorpusculum parvum</name>
    <dbReference type="NCBI Taxonomy" id="2193"/>
    <lineage>
        <taxon>Archaea</taxon>
        <taxon>Methanobacteriati</taxon>
        <taxon>Methanobacteriota</taxon>
        <taxon>Stenosarchaea group</taxon>
        <taxon>Methanomicrobia</taxon>
        <taxon>Methanomicrobiales</taxon>
        <taxon>Methanocorpusculaceae</taxon>
        <taxon>Methanocorpusculum</taxon>
    </lineage>
</organism>
<comment type="subcellular location">
    <subcellularLocation>
        <location evidence="1">Cell membrane</location>
        <topology evidence="1">Multi-pass membrane protein</topology>
    </subcellularLocation>
</comment>
<keyword evidence="6" id="KW-0769">Symport</keyword>
<reference evidence="15 16" key="1">
    <citation type="journal article" date="2017" name="BMC Genomics">
        <title>Genomic analysis of methanogenic archaea reveals a shift towards energy conservation.</title>
        <authorList>
            <person name="Gilmore S.P."/>
            <person name="Henske J.K."/>
            <person name="Sexton J.A."/>
            <person name="Solomon K.V."/>
            <person name="Seppala S."/>
            <person name="Yoo J.I."/>
            <person name="Huyett L.M."/>
            <person name="Pressman A."/>
            <person name="Cogan J.Z."/>
            <person name="Kivenson V."/>
            <person name="Peng X."/>
            <person name="Tan Y."/>
            <person name="Valentine D.L."/>
            <person name="O'Malley M.A."/>
        </authorList>
    </citation>
    <scope>NUCLEOTIDE SEQUENCE [LARGE SCALE GENOMIC DNA]</scope>
    <source>
        <strain evidence="15 16">XII</strain>
    </source>
</reference>
<evidence type="ECO:0000256" key="4">
    <source>
        <dbReference type="ARBA" id="ARBA00022475"/>
    </source>
</evidence>
<keyword evidence="4" id="KW-1003">Cell membrane</keyword>
<keyword evidence="9" id="KW-0406">Ion transport</keyword>
<evidence type="ECO:0000256" key="11">
    <source>
        <dbReference type="ARBA" id="ARBA00023201"/>
    </source>
</evidence>
<feature type="transmembrane region" description="Helical" evidence="14">
    <location>
        <begin position="401"/>
        <end position="422"/>
    </location>
</feature>
<keyword evidence="5 14" id="KW-0812">Transmembrane</keyword>
<dbReference type="NCBIfam" id="TIGR02121">
    <property type="entry name" value="Na_Pro_sym"/>
    <property type="match status" value="1"/>
</dbReference>
<dbReference type="RefSeq" id="WP_095641582.1">
    <property type="nucleotide sequence ID" value="NZ_LMVO01000001.1"/>
</dbReference>
<dbReference type="GO" id="GO:0031402">
    <property type="term" value="F:sodium ion binding"/>
    <property type="evidence" value="ECO:0007669"/>
    <property type="project" value="InterPro"/>
</dbReference>
<feature type="transmembrane region" description="Helical" evidence="14">
    <location>
        <begin position="180"/>
        <end position="200"/>
    </location>
</feature>
<keyword evidence="3" id="KW-0813">Transport</keyword>
<evidence type="ECO:0000256" key="6">
    <source>
        <dbReference type="ARBA" id="ARBA00022847"/>
    </source>
</evidence>
<feature type="transmembrane region" description="Helical" evidence="14">
    <location>
        <begin position="459"/>
        <end position="477"/>
    </location>
</feature>
<dbReference type="InterPro" id="IPR011851">
    <property type="entry name" value="Na/Pro_symporter"/>
</dbReference>
<feature type="transmembrane region" description="Helical" evidence="14">
    <location>
        <begin position="75"/>
        <end position="96"/>
    </location>
</feature>
<evidence type="ECO:0000256" key="2">
    <source>
        <dbReference type="ARBA" id="ARBA00006434"/>
    </source>
</evidence>
<dbReference type="CDD" id="cd11475">
    <property type="entry name" value="SLC5sbd_PutP"/>
    <property type="match status" value="1"/>
</dbReference>
<feature type="transmembrane region" description="Helical" evidence="14">
    <location>
        <begin position="212"/>
        <end position="233"/>
    </location>
</feature>
<evidence type="ECO:0000256" key="1">
    <source>
        <dbReference type="ARBA" id="ARBA00004651"/>
    </source>
</evidence>
<keyword evidence="16" id="KW-1185">Reference proteome</keyword>
<proteinExistence type="inferred from homology"/>
<evidence type="ECO:0000256" key="13">
    <source>
        <dbReference type="RuleBase" id="RU362091"/>
    </source>
</evidence>
<dbReference type="InterPro" id="IPR001734">
    <property type="entry name" value="Na/solute_symporter"/>
</dbReference>
<dbReference type="Proteomes" id="UP000243820">
    <property type="component" value="Unassembled WGS sequence"/>
</dbReference>
<accession>A0AAX0Q9H3</accession>
<dbReference type="Pfam" id="PF00474">
    <property type="entry name" value="SSF"/>
    <property type="match status" value="1"/>
</dbReference>
<dbReference type="InterPro" id="IPR050277">
    <property type="entry name" value="Sodium:Solute_Symporter"/>
</dbReference>
<evidence type="ECO:0000313" key="15">
    <source>
        <dbReference type="EMBL" id="PAV10121.1"/>
    </source>
</evidence>
<evidence type="ECO:0000256" key="10">
    <source>
        <dbReference type="ARBA" id="ARBA00023136"/>
    </source>
</evidence>
<evidence type="ECO:0000313" key="16">
    <source>
        <dbReference type="Proteomes" id="UP000243820"/>
    </source>
</evidence>
<feature type="transmembrane region" description="Helical" evidence="14">
    <location>
        <begin position="12"/>
        <end position="32"/>
    </location>
</feature>
<dbReference type="PANTHER" id="PTHR48086">
    <property type="entry name" value="SODIUM/PROLINE SYMPORTER-RELATED"/>
    <property type="match status" value="1"/>
</dbReference>
<feature type="transmembrane region" description="Helical" evidence="14">
    <location>
        <begin position="260"/>
        <end position="280"/>
    </location>
</feature>
<feature type="transmembrane region" description="Helical" evidence="14">
    <location>
        <begin position="132"/>
        <end position="160"/>
    </location>
</feature>
<dbReference type="InterPro" id="IPR018212">
    <property type="entry name" value="Na/solute_symporter_CS"/>
</dbReference>
<dbReference type="NCBIfam" id="TIGR00813">
    <property type="entry name" value="sss"/>
    <property type="match status" value="1"/>
</dbReference>
<evidence type="ECO:0000256" key="3">
    <source>
        <dbReference type="ARBA" id="ARBA00022448"/>
    </source>
</evidence>
<keyword evidence="8" id="KW-0915">Sodium</keyword>
<evidence type="ECO:0000256" key="5">
    <source>
        <dbReference type="ARBA" id="ARBA00022692"/>
    </source>
</evidence>
<dbReference type="PROSITE" id="PS00457">
    <property type="entry name" value="NA_SOLUT_SYMP_2"/>
    <property type="match status" value="1"/>
</dbReference>
<dbReference type="EMBL" id="LMVO01000001">
    <property type="protein sequence ID" value="PAV10121.1"/>
    <property type="molecule type" value="Genomic_DNA"/>
</dbReference>
<name>A0AAX0Q9H3_9EURY</name>
<evidence type="ECO:0000256" key="8">
    <source>
        <dbReference type="ARBA" id="ARBA00023053"/>
    </source>
</evidence>
<comment type="caution">
    <text evidence="15">The sequence shown here is derived from an EMBL/GenBank/DDBJ whole genome shotgun (WGS) entry which is preliminary data.</text>
</comment>
<dbReference type="GO" id="GO:0005298">
    <property type="term" value="F:proline:sodium symporter activity"/>
    <property type="evidence" value="ECO:0007669"/>
    <property type="project" value="InterPro"/>
</dbReference>
<dbReference type="GO" id="GO:0005886">
    <property type="term" value="C:plasma membrane"/>
    <property type="evidence" value="ECO:0007669"/>
    <property type="project" value="UniProtKB-SubCell"/>
</dbReference>
<feature type="transmembrane region" description="Helical" evidence="14">
    <location>
        <begin position="304"/>
        <end position="327"/>
    </location>
</feature>
<dbReference type="AlphaFoldDB" id="A0AAX0Q9H3"/>
<dbReference type="PANTHER" id="PTHR48086:SF3">
    <property type="entry name" value="SODIUM_PROLINE SYMPORTER"/>
    <property type="match status" value="1"/>
</dbReference>
<evidence type="ECO:0000256" key="12">
    <source>
        <dbReference type="ARBA" id="ARBA00033708"/>
    </source>
</evidence>
<sequence length="528" mass="57072">MECIFVVDWNLIGILAAFVIYFGVMIYIGFFFMKKNKTASDYILGGRKLPPLVSAMSAEASDMSGWLLLGLPGMAYAFGLSSAGWTAIGLAIGTYLNWRFVAKRLRVYTHRADNSLTLPEFITNRFNEKRGLISAIGSIFILVFFVIYTSAQFVAGGKLFSSLVTIYNLDLSFLGNPDLGMVYVIGILVCALIVVSYTFTGGFKAVCLTDTIMGFLMLAALIVVPVLALVLLLSDGGAGLASLDPRTFSLFWEYDPTNGVFEFVSVFTIVSGLAWAYGYFGQPHILPRFMAIEKPEDIPKARRIAMVWVLITLTAAIFVGLVGQIMFPDPSAIAGFDSEKVFIFMAGDVFGSLPFIAGIIYCGVLGAIMSTASSQLLVAASAISQDIYKNIVNKKASDKSLLLVSKATVLLVSLIALVIALMGNATVFNIVSNAWAGFGCTFGSVILVGLFWRRMNWQGALAGILTGGVVSFTWGTFLTSVTGLYEMVPGVIASLLAIVIVTKLTREPEKAVLDTFDAYVKEIGDERT</sequence>
<protein>
    <submittedName>
        <fullName evidence="15">Proline:sodium symporter PutP</fullName>
    </submittedName>
</protein>
<dbReference type="InterPro" id="IPR038377">
    <property type="entry name" value="Na/Glc_symporter_sf"/>
</dbReference>
<keyword evidence="11" id="KW-0739">Sodium transport</keyword>
<comment type="similarity">
    <text evidence="2 13">Belongs to the sodium:solute symporter (SSF) (TC 2.A.21) family.</text>
</comment>
<feature type="transmembrane region" description="Helical" evidence="14">
    <location>
        <begin position="434"/>
        <end position="452"/>
    </location>
</feature>
<dbReference type="Gene3D" id="1.20.1730.10">
    <property type="entry name" value="Sodium/glucose cotransporter"/>
    <property type="match status" value="1"/>
</dbReference>
<comment type="catalytic activity">
    <reaction evidence="12">
        <text>L-proline(in) + Na(+)(in) = L-proline(out) + Na(+)(out)</text>
        <dbReference type="Rhea" id="RHEA:28967"/>
        <dbReference type="ChEBI" id="CHEBI:29101"/>
        <dbReference type="ChEBI" id="CHEBI:60039"/>
    </reaction>
</comment>
<keyword evidence="7 14" id="KW-1133">Transmembrane helix</keyword>
<feature type="transmembrane region" description="Helical" evidence="14">
    <location>
        <begin position="483"/>
        <end position="501"/>
    </location>
</feature>
<evidence type="ECO:0000256" key="14">
    <source>
        <dbReference type="SAM" id="Phobius"/>
    </source>
</evidence>
<dbReference type="GO" id="GO:0015824">
    <property type="term" value="P:proline transport"/>
    <property type="evidence" value="ECO:0007669"/>
    <property type="project" value="InterPro"/>
</dbReference>